<gene>
    <name evidence="1" type="ORF">DDZ13_02375</name>
</gene>
<dbReference type="RefSeq" id="WP_110129813.1">
    <property type="nucleotide sequence ID" value="NZ_QHJQ01000001.1"/>
</dbReference>
<dbReference type="EMBL" id="QHJQ01000001">
    <property type="protein sequence ID" value="PXA05736.1"/>
    <property type="molecule type" value="Genomic_DNA"/>
</dbReference>
<dbReference type="AlphaFoldDB" id="A0A317ZJH0"/>
<organism evidence="1 2">
    <name type="scientific">Coraliomargarita sinensis</name>
    <dbReference type="NCBI Taxonomy" id="2174842"/>
    <lineage>
        <taxon>Bacteria</taxon>
        <taxon>Pseudomonadati</taxon>
        <taxon>Verrucomicrobiota</taxon>
        <taxon>Opitutia</taxon>
        <taxon>Puniceicoccales</taxon>
        <taxon>Coraliomargaritaceae</taxon>
        <taxon>Coraliomargarita</taxon>
    </lineage>
</organism>
<evidence type="ECO:0000313" key="2">
    <source>
        <dbReference type="Proteomes" id="UP000247099"/>
    </source>
</evidence>
<dbReference type="InParanoid" id="A0A317ZJH0"/>
<keyword evidence="2" id="KW-1185">Reference proteome</keyword>
<reference evidence="1 2" key="1">
    <citation type="submission" date="2018-05" db="EMBL/GenBank/DDBJ databases">
        <title>Coraliomargarita sinensis sp. nov., isolated from a marine solar saltern.</title>
        <authorList>
            <person name="Zhou L.Y."/>
        </authorList>
    </citation>
    <scope>NUCLEOTIDE SEQUENCE [LARGE SCALE GENOMIC DNA]</scope>
    <source>
        <strain evidence="1 2">WN38</strain>
    </source>
</reference>
<comment type="caution">
    <text evidence="1">The sequence shown here is derived from an EMBL/GenBank/DDBJ whole genome shotgun (WGS) entry which is preliminary data.</text>
</comment>
<sequence length="206" mass="23521">MNEINISEDRLSESTIFTSPLLDIALHKVGAITFAITEKSYGLRFAFASAELAKYLERQQNPNITDVKLLRQHPVVGYEEDETLILRLKLDRGKVVMLNKYDHIYEYEPIILEEGDGILTSAHKQWGLPAESVAGLMLLTRRMIQTVEDIADEGQHSYLIHVLWQEYRLALEISGCSEAERISVEGEFMAFSVKRFTGELFVFDHA</sequence>
<accession>A0A317ZJH0</accession>
<name>A0A317ZJH0_9BACT</name>
<dbReference type="Proteomes" id="UP000247099">
    <property type="component" value="Unassembled WGS sequence"/>
</dbReference>
<evidence type="ECO:0000313" key="1">
    <source>
        <dbReference type="EMBL" id="PXA05736.1"/>
    </source>
</evidence>
<proteinExistence type="predicted"/>
<protein>
    <submittedName>
        <fullName evidence="1">Uncharacterized protein</fullName>
    </submittedName>
</protein>